<reference evidence="2 3" key="1">
    <citation type="journal article" date="2023" name="bioRxiv">
        <title>High-quality genome assemblies of four members of thePodospora anserinaspecies complex.</title>
        <authorList>
            <person name="Ament-Velasquez S.L."/>
            <person name="Vogan A.A."/>
            <person name="Wallerman O."/>
            <person name="Hartmann F."/>
            <person name="Gautier V."/>
            <person name="Silar P."/>
            <person name="Giraud T."/>
            <person name="Johannesson H."/>
        </authorList>
    </citation>
    <scope>NUCLEOTIDE SEQUENCE [LARGE SCALE GENOMIC DNA]</scope>
    <source>
        <strain evidence="2 3">CBS 415.72m</strain>
    </source>
</reference>
<evidence type="ECO:0000313" key="2">
    <source>
        <dbReference type="EMBL" id="KAK4656936.1"/>
    </source>
</evidence>
<dbReference type="RefSeq" id="XP_062745911.1">
    <property type="nucleotide sequence ID" value="XM_062883358.1"/>
</dbReference>
<accession>A0ABR0GMP4</accession>
<gene>
    <name evidence="2" type="ORF">QC762_0040720</name>
</gene>
<feature type="compositionally biased region" description="Basic and acidic residues" evidence="1">
    <location>
        <begin position="107"/>
        <end position="118"/>
    </location>
</feature>
<organism evidence="2 3">
    <name type="scientific">Podospora pseudocomata</name>
    <dbReference type="NCBI Taxonomy" id="2093779"/>
    <lineage>
        <taxon>Eukaryota</taxon>
        <taxon>Fungi</taxon>
        <taxon>Dikarya</taxon>
        <taxon>Ascomycota</taxon>
        <taxon>Pezizomycotina</taxon>
        <taxon>Sordariomycetes</taxon>
        <taxon>Sordariomycetidae</taxon>
        <taxon>Sordariales</taxon>
        <taxon>Podosporaceae</taxon>
        <taxon>Podospora</taxon>
    </lineage>
</organism>
<comment type="caution">
    <text evidence="2">The sequence shown here is derived from an EMBL/GenBank/DDBJ whole genome shotgun (WGS) entry which is preliminary data.</text>
</comment>
<proteinExistence type="predicted"/>
<evidence type="ECO:0000313" key="3">
    <source>
        <dbReference type="Proteomes" id="UP001323405"/>
    </source>
</evidence>
<sequence>MDFIQTRLWCIEQVVHALAWGLAISPEPDHCAPLKRSRPAPQQGPEVNLKPLTITAHTAIFGGGHVRVVADFHCMQEPPENKSLTDNKTLQPADAAGRKRRPSQRSLEAREALVRTLKDGSVLSTARPSNDKSRAGKAAKR</sequence>
<evidence type="ECO:0000256" key="1">
    <source>
        <dbReference type="SAM" id="MobiDB-lite"/>
    </source>
</evidence>
<protein>
    <submittedName>
        <fullName evidence="2">Uncharacterized protein</fullName>
    </submittedName>
</protein>
<name>A0ABR0GMP4_9PEZI</name>
<dbReference type="Proteomes" id="UP001323405">
    <property type="component" value="Unassembled WGS sequence"/>
</dbReference>
<feature type="region of interest" description="Disordered" evidence="1">
    <location>
        <begin position="77"/>
        <end position="141"/>
    </location>
</feature>
<keyword evidence="3" id="KW-1185">Reference proteome</keyword>
<dbReference type="GeneID" id="87902938"/>
<dbReference type="EMBL" id="JAFFHA010000004">
    <property type="protein sequence ID" value="KAK4656936.1"/>
    <property type="molecule type" value="Genomic_DNA"/>
</dbReference>